<reference evidence="3" key="1">
    <citation type="journal article" date="2013" name="Nat. Genet.">
        <title>The duck genome and transcriptome provide insight into an avian influenza virus reservoir species.</title>
        <authorList>
            <person name="Huang Y."/>
            <person name="Li Y."/>
            <person name="Burt D.W."/>
            <person name="Chen H."/>
            <person name="Zhang Y."/>
            <person name="Qian W."/>
            <person name="Kim H."/>
            <person name="Gan S."/>
            <person name="Zhao Y."/>
            <person name="Li J."/>
            <person name="Yi K."/>
            <person name="Feng H."/>
            <person name="Zhu P."/>
            <person name="Li B."/>
            <person name="Liu Q."/>
            <person name="Fairley S."/>
            <person name="Magor K.E."/>
            <person name="Du Z."/>
            <person name="Hu X."/>
            <person name="Goodman L."/>
            <person name="Tafer H."/>
            <person name="Vignal A."/>
            <person name="Lee T."/>
            <person name="Kim K.W."/>
            <person name="Sheng Z."/>
            <person name="An Y."/>
            <person name="Searle S."/>
            <person name="Herrero J."/>
            <person name="Groenen M.A."/>
            <person name="Crooijmans R.P."/>
            <person name="Faraut T."/>
            <person name="Cai Q."/>
            <person name="Webster R.G."/>
            <person name="Aldridge J.R."/>
            <person name="Warren W.C."/>
            <person name="Bartschat S."/>
            <person name="Kehr S."/>
            <person name="Marz M."/>
            <person name="Stadler P.F."/>
            <person name="Smith J."/>
            <person name="Kraus R.H."/>
            <person name="Zhao Y."/>
            <person name="Ren L."/>
            <person name="Fei J."/>
            <person name="Morisson M."/>
            <person name="Kaiser P."/>
            <person name="Griffin D.K."/>
            <person name="Rao M."/>
            <person name="Pitel F."/>
            <person name="Wang J."/>
            <person name="Li N."/>
        </authorList>
    </citation>
    <scope>NUCLEOTIDE SEQUENCE [LARGE SCALE GENOMIC DNA]</scope>
</reference>
<accession>R0LHQ7</accession>
<protein>
    <submittedName>
        <fullName evidence="2">Uncharacterized protein</fullName>
    </submittedName>
</protein>
<dbReference type="EMBL" id="KB743113">
    <property type="protein sequence ID" value="EOB01180.1"/>
    <property type="molecule type" value="Genomic_DNA"/>
</dbReference>
<dbReference type="AlphaFoldDB" id="R0LHQ7"/>
<keyword evidence="3" id="KW-1185">Reference proteome</keyword>
<name>R0LHQ7_ANAPL</name>
<evidence type="ECO:0000313" key="2">
    <source>
        <dbReference type="EMBL" id="EOB01180.1"/>
    </source>
</evidence>
<dbReference type="Proteomes" id="UP000296049">
    <property type="component" value="Unassembled WGS sequence"/>
</dbReference>
<feature type="region of interest" description="Disordered" evidence="1">
    <location>
        <begin position="418"/>
        <end position="440"/>
    </location>
</feature>
<gene>
    <name evidence="2" type="ORF">Anapl_04799</name>
</gene>
<sequence length="509" mass="56635">MRLLCVKAPSAGPAGHGTHPPYQSCPQGWRRSRLPVTHRDMSLYSSYQHVVACSRVASSMQEMEDLLCESLPYGQGDEPLVSDLPKWIIFALQCFTIPTQNDVLHKHRCRRYLPKPLDKVFKVTGCDPDRSPHQTHAPAPSDMLQEEEENNNKLKKRLGEHTCFQDDAAEQIPDCTHAPWLTGPRVVLSWCESTGYWERAGLKLMQPKRVLLPLMAPNAVRAPTEERATCGRRTKPCHGEELKRGLGAAAPSLRPHELAGEPAGPHRRGAAALCEAQGEASAPAGQQLAGTFKYPHRANRALEQGEGHGTASQAHTMWPQREDKALPEPQQVGRDGVVIHAAFPPHLYSQLQRNHLGMSSKVIEISSIINNSGCTKIQAFRLKPDRFQGRFELQHQLHNLGCRVDPKPRVAADLAEQQGGKGQASRYRPGAKGLNLPNPTGCTTDRRSNPIICLKYFHPEIDSQGGKILLEKITFCKLQVTANKDLKWDASYIPMTGNHHIAFAHYEYE</sequence>
<evidence type="ECO:0000313" key="3">
    <source>
        <dbReference type="Proteomes" id="UP000296049"/>
    </source>
</evidence>
<organism evidence="2 3">
    <name type="scientific">Anas platyrhynchos</name>
    <name type="common">Mallard</name>
    <name type="synonym">Anas boschas</name>
    <dbReference type="NCBI Taxonomy" id="8839"/>
    <lineage>
        <taxon>Eukaryota</taxon>
        <taxon>Metazoa</taxon>
        <taxon>Chordata</taxon>
        <taxon>Craniata</taxon>
        <taxon>Vertebrata</taxon>
        <taxon>Euteleostomi</taxon>
        <taxon>Archelosauria</taxon>
        <taxon>Archosauria</taxon>
        <taxon>Dinosauria</taxon>
        <taxon>Saurischia</taxon>
        <taxon>Theropoda</taxon>
        <taxon>Coelurosauria</taxon>
        <taxon>Aves</taxon>
        <taxon>Neognathae</taxon>
        <taxon>Galloanserae</taxon>
        <taxon>Anseriformes</taxon>
        <taxon>Anatidae</taxon>
        <taxon>Anatinae</taxon>
        <taxon>Anas</taxon>
    </lineage>
</organism>
<evidence type="ECO:0000256" key="1">
    <source>
        <dbReference type="SAM" id="MobiDB-lite"/>
    </source>
</evidence>
<proteinExistence type="predicted"/>
<feature type="region of interest" description="Disordered" evidence="1">
    <location>
        <begin position="127"/>
        <end position="151"/>
    </location>
</feature>